<accession>F8NZY8</accession>
<dbReference type="KEGG" id="sla:SERLADRAFT_469302"/>
<evidence type="ECO:0000256" key="2">
    <source>
        <dbReference type="SAM" id="Phobius"/>
    </source>
</evidence>
<feature type="transmembrane region" description="Helical" evidence="2">
    <location>
        <begin position="165"/>
        <end position="184"/>
    </location>
</feature>
<feature type="transmembrane region" description="Helical" evidence="2">
    <location>
        <begin position="226"/>
        <end position="246"/>
    </location>
</feature>
<feature type="transmembrane region" description="Helical" evidence="2">
    <location>
        <begin position="307"/>
        <end position="328"/>
    </location>
</feature>
<dbReference type="PROSITE" id="PS50850">
    <property type="entry name" value="MFS"/>
    <property type="match status" value="1"/>
</dbReference>
<dbReference type="GeneID" id="18819585"/>
<keyword evidence="2" id="KW-0472">Membrane</keyword>
<dbReference type="Gene3D" id="1.20.1250.20">
    <property type="entry name" value="MFS general substrate transporter like domains"/>
    <property type="match status" value="1"/>
</dbReference>
<dbReference type="AlphaFoldDB" id="F8NZY8"/>
<feature type="transmembrane region" description="Helical" evidence="2">
    <location>
        <begin position="196"/>
        <end position="214"/>
    </location>
</feature>
<sequence length="331" mass="35965">MECMVEKKCSTPSVQCMMSTSTTKTIVNETSATHSITEEVEVISSRTKDFGFLPIPTKLRYDPHRPFYFGLLLNVSFGLASTLLVANMYYCQPLLIQLSISFHVTYDEVSRIPTLLQAGYGVGLLLISPLGDLIRRRQLILLLILSSAALSVGLALTSSLPVFEAISFLVGVASVAPQILMPLAADLAPPERRASAISVVLSGFLLGILIARVAAGIVGDFASWRIVYFVSIGVQSVVLFGAYIMLPDYPCQNQDLTYFKIFQSMAKYAVTEPVVVQIILINSAASACYTSFWVTLTFLLGGSPYEYSTLIIGLFGLIGMLGVIIIPFSGR</sequence>
<organism>
    <name type="scientific">Serpula lacrymans var. lacrymans (strain S7.9)</name>
    <name type="common">Dry rot fungus</name>
    <dbReference type="NCBI Taxonomy" id="578457"/>
    <lineage>
        <taxon>Eukaryota</taxon>
        <taxon>Fungi</taxon>
        <taxon>Dikarya</taxon>
        <taxon>Basidiomycota</taxon>
        <taxon>Agaricomycotina</taxon>
        <taxon>Agaricomycetes</taxon>
        <taxon>Agaricomycetidae</taxon>
        <taxon>Boletales</taxon>
        <taxon>Coniophorineae</taxon>
        <taxon>Serpulaceae</taxon>
        <taxon>Serpula</taxon>
    </lineage>
</organism>
<proteinExistence type="predicted"/>
<dbReference type="InterPro" id="IPR036259">
    <property type="entry name" value="MFS_trans_sf"/>
</dbReference>
<evidence type="ECO:0000313" key="4">
    <source>
        <dbReference type="EMBL" id="EGO23415.1"/>
    </source>
</evidence>
<dbReference type="RefSeq" id="XP_007319177.1">
    <property type="nucleotide sequence ID" value="XM_007319115.1"/>
</dbReference>
<dbReference type="PANTHER" id="PTHR42910:SF1">
    <property type="entry name" value="MAJOR FACILITATOR SUPERFAMILY (MFS) PROFILE DOMAIN-CONTAINING PROTEIN"/>
    <property type="match status" value="1"/>
</dbReference>
<feature type="transmembrane region" description="Helical" evidence="2">
    <location>
        <begin position="67"/>
        <end position="90"/>
    </location>
</feature>
<dbReference type="SUPFAM" id="SSF103473">
    <property type="entry name" value="MFS general substrate transporter"/>
    <property type="match status" value="1"/>
</dbReference>
<dbReference type="InterPro" id="IPR020846">
    <property type="entry name" value="MFS_dom"/>
</dbReference>
<keyword evidence="2" id="KW-0812">Transmembrane</keyword>
<dbReference type="Proteomes" id="UP000008064">
    <property type="component" value="Unassembled WGS sequence"/>
</dbReference>
<comment type="subcellular location">
    <subcellularLocation>
        <location evidence="1">Membrane</location>
        <topology evidence="1">Multi-pass membrane protein</topology>
    </subcellularLocation>
</comment>
<evidence type="ECO:0000256" key="1">
    <source>
        <dbReference type="ARBA" id="ARBA00004141"/>
    </source>
</evidence>
<dbReference type="Pfam" id="PF07690">
    <property type="entry name" value="MFS_1"/>
    <property type="match status" value="1"/>
</dbReference>
<dbReference type="OrthoDB" id="2105912at2759"/>
<dbReference type="EMBL" id="GL945435">
    <property type="protein sequence ID" value="EGO23415.1"/>
    <property type="molecule type" value="Genomic_DNA"/>
</dbReference>
<gene>
    <name evidence="4" type="ORF">SERLADRAFT_469302</name>
</gene>
<keyword evidence="2" id="KW-1133">Transmembrane helix</keyword>
<dbReference type="GO" id="GO:0022857">
    <property type="term" value="F:transmembrane transporter activity"/>
    <property type="evidence" value="ECO:0007669"/>
    <property type="project" value="InterPro"/>
</dbReference>
<dbReference type="GO" id="GO:0016020">
    <property type="term" value="C:membrane"/>
    <property type="evidence" value="ECO:0007669"/>
    <property type="project" value="UniProtKB-SubCell"/>
</dbReference>
<protein>
    <recommendedName>
        <fullName evidence="3">Major facilitator superfamily (MFS) profile domain-containing protein</fullName>
    </recommendedName>
</protein>
<reference evidence="4" key="1">
    <citation type="submission" date="2011-04" db="EMBL/GenBank/DDBJ databases">
        <title>Evolution of plant cell wall degrading machinery underlies the functional diversity of forest fungi.</title>
        <authorList>
            <consortium name="US DOE Joint Genome Institute (JGI-PGF)"/>
            <person name="Eastwood D.C."/>
            <person name="Floudas D."/>
            <person name="Binder M."/>
            <person name="Majcherczyk A."/>
            <person name="Schneider P."/>
            <person name="Aerts A."/>
            <person name="Asiegbu F.O."/>
            <person name="Baker S.E."/>
            <person name="Barry K."/>
            <person name="Bendiksby M."/>
            <person name="Blumentritt M."/>
            <person name="Coutinho P.M."/>
            <person name="Cullen D."/>
            <person name="Cullen D."/>
            <person name="Gathman A."/>
            <person name="Goodell B."/>
            <person name="Henrissat B."/>
            <person name="Ihrmark K."/>
            <person name="Kauserud H."/>
            <person name="Kohler A."/>
            <person name="LaButti K."/>
            <person name="Lapidus A."/>
            <person name="Lavin J.L."/>
            <person name="Lee Y.-H."/>
            <person name="Lindquist E."/>
            <person name="Lilly W."/>
            <person name="Lucas S."/>
            <person name="Morin E."/>
            <person name="Murat C."/>
            <person name="Oguiza J.A."/>
            <person name="Park J."/>
            <person name="Pisabarro A.G."/>
            <person name="Riley R."/>
            <person name="Rosling A."/>
            <person name="Salamov A."/>
            <person name="Schmidt O."/>
            <person name="Schmutz J."/>
            <person name="Skrede I."/>
            <person name="Stenlid J."/>
            <person name="Wiebenga A."/>
            <person name="Xie X."/>
            <person name="Kues U."/>
            <person name="Hibbett D.S."/>
            <person name="Hoffmeister D."/>
            <person name="Hogberg N."/>
            <person name="Martin F."/>
            <person name="Grigoriev I.V."/>
            <person name="Watkinson S.C."/>
        </authorList>
    </citation>
    <scope>NUCLEOTIDE SEQUENCE</scope>
    <source>
        <strain evidence="4">S7.9</strain>
    </source>
</reference>
<name>F8NZY8_SERL9</name>
<dbReference type="InterPro" id="IPR011701">
    <property type="entry name" value="MFS"/>
</dbReference>
<feature type="transmembrane region" description="Helical" evidence="2">
    <location>
        <begin position="274"/>
        <end position="301"/>
    </location>
</feature>
<feature type="transmembrane region" description="Helical" evidence="2">
    <location>
        <begin position="139"/>
        <end position="159"/>
    </location>
</feature>
<feature type="transmembrane region" description="Helical" evidence="2">
    <location>
        <begin position="110"/>
        <end position="127"/>
    </location>
</feature>
<dbReference type="HOGENOM" id="CLU_001265_23_3_1"/>
<dbReference type="PANTHER" id="PTHR42910">
    <property type="entry name" value="TRANSPORTER SCO4007-RELATED"/>
    <property type="match status" value="1"/>
</dbReference>
<feature type="domain" description="Major facilitator superfamily (MFS) profile" evidence="3">
    <location>
        <begin position="66"/>
        <end position="331"/>
    </location>
</feature>
<feature type="non-terminal residue" evidence="4">
    <location>
        <position position="331"/>
    </location>
</feature>
<evidence type="ECO:0000259" key="3">
    <source>
        <dbReference type="PROSITE" id="PS50850"/>
    </source>
</evidence>